<evidence type="ECO:0000256" key="10">
    <source>
        <dbReference type="ARBA" id="ARBA00023237"/>
    </source>
</evidence>
<evidence type="ECO:0000256" key="13">
    <source>
        <dbReference type="SAM" id="MobiDB-lite"/>
    </source>
</evidence>
<organism evidence="17 18">
    <name type="scientific">Phenylobacterium glaciei</name>
    <dbReference type="NCBI Taxonomy" id="2803784"/>
    <lineage>
        <taxon>Bacteria</taxon>
        <taxon>Pseudomonadati</taxon>
        <taxon>Pseudomonadota</taxon>
        <taxon>Alphaproteobacteria</taxon>
        <taxon>Caulobacterales</taxon>
        <taxon>Caulobacteraceae</taxon>
        <taxon>Phenylobacterium</taxon>
    </lineage>
</organism>
<evidence type="ECO:0000313" key="17">
    <source>
        <dbReference type="EMBL" id="MBR7618385.1"/>
    </source>
</evidence>
<evidence type="ECO:0000256" key="4">
    <source>
        <dbReference type="ARBA" id="ARBA00022496"/>
    </source>
</evidence>
<evidence type="ECO:0000256" key="9">
    <source>
        <dbReference type="ARBA" id="ARBA00023136"/>
    </source>
</evidence>
<dbReference type="SUPFAM" id="SSF56935">
    <property type="entry name" value="Porins"/>
    <property type="match status" value="1"/>
</dbReference>
<feature type="domain" description="TonB-dependent receptor-like beta-barrel" evidence="15">
    <location>
        <begin position="352"/>
        <end position="743"/>
    </location>
</feature>
<evidence type="ECO:0000256" key="5">
    <source>
        <dbReference type="ARBA" id="ARBA00022692"/>
    </source>
</evidence>
<keyword evidence="2 11" id="KW-0813">Transport</keyword>
<evidence type="ECO:0000256" key="14">
    <source>
        <dbReference type="SAM" id="SignalP"/>
    </source>
</evidence>
<feature type="chain" id="PRO_5037621951" evidence="14">
    <location>
        <begin position="24"/>
        <end position="802"/>
    </location>
</feature>
<proteinExistence type="inferred from homology"/>
<keyword evidence="14" id="KW-0732">Signal</keyword>
<dbReference type="GO" id="GO:0009279">
    <property type="term" value="C:cell outer membrane"/>
    <property type="evidence" value="ECO:0007669"/>
    <property type="project" value="UniProtKB-SubCell"/>
</dbReference>
<keyword evidence="3 11" id="KW-1134">Transmembrane beta strand</keyword>
<evidence type="ECO:0000313" key="18">
    <source>
        <dbReference type="Proteomes" id="UP000622580"/>
    </source>
</evidence>
<dbReference type="Gene3D" id="2.40.170.20">
    <property type="entry name" value="TonB-dependent receptor, beta-barrel domain"/>
    <property type="match status" value="1"/>
</dbReference>
<dbReference type="InterPro" id="IPR036942">
    <property type="entry name" value="Beta-barrel_TonB_sf"/>
</dbReference>
<keyword evidence="9 11" id="KW-0472">Membrane</keyword>
<dbReference type="Pfam" id="PF07715">
    <property type="entry name" value="Plug"/>
    <property type="match status" value="1"/>
</dbReference>
<evidence type="ECO:0000256" key="8">
    <source>
        <dbReference type="ARBA" id="ARBA00023077"/>
    </source>
</evidence>
<accession>A0A941CX94</accession>
<keyword evidence="4" id="KW-0410">Iron transport</keyword>
<keyword evidence="7" id="KW-0406">Ion transport</keyword>
<reference evidence="17" key="1">
    <citation type="submission" date="2021-04" db="EMBL/GenBank/DDBJ databases">
        <title>Draft genome assembly of strain Phenylobacterium sp. 20VBR1 using MiniION and Illumina platforms.</title>
        <authorList>
            <person name="Thomas F.A."/>
            <person name="Krishnan K.P."/>
            <person name="Sinha R.K."/>
        </authorList>
    </citation>
    <scope>NUCLEOTIDE SEQUENCE</scope>
    <source>
        <strain evidence="17">20VBR1</strain>
    </source>
</reference>
<sequence>MKNLMSTVAWTCLAAVIAAPAFAAEAADQGPTLEEITVTATKTETNLQQTPIAISVVTAASMDDRHADSLLSLQDGAIPSLRVATFEARQSALTVGIRGIVPFDANQTARDQGVGVYIDGVYLGRQQGLNAALFDLERIEVLRGPQGTLFGRNTEGGALNIVTKLPSGKFGGRFSMGAGNLGSYNAEVHQDFEEFNGISVKVDGLIQHQGPITKNPLSGQAGWGQYDRQGGRISVLYNPTDAFSAELTADYAHDANTPIFSQLISYNPYGKRVRTLAEVTAGPSSAPAGTINPLAPLVKVHTDRQSVSDIGTIQQPSIDETGGASLIMKYKVSPDLELRSITAGRAVGTNQWDNSGIESRNVFAPNGNFGRYSLSDLYQRQFSQEFQAVGNFGDNLTYVGGLYYFKEHVKESAATPLTNTWNADGTNYVIRNPYGTSKAGSTTAGWERGTRFIQRASFADATSFAIYGQGTYTPPSMDALHVTVGGRFTKDKRDGTLYTVAGKATNFPFTYDKSRFDPLINISYDAADGISLYAKYSTGYRAGGANSRSATFQAFDAEEVKAYELGAKMDLLDRRLRVNLAAYAMDRDNTQIDFDSVDTTPGSPTQGAHTEETKNSSGTSKIKGFEADITARVSEAMTIGFSYAYTDVEIPSAPFPFAGNNFIALGVPFPVKAVYTPPNAASAYIDYEMPVGEMTLRTHLDANYADAQYSFQTEFADTSPTAVLFQNVAQKGDSSFIVNASATLADINIGGSGATAALSVWSRNLFDTTYVYRVSVANRGSIGDYGNLNTPRTYGLELRVKY</sequence>
<evidence type="ECO:0000256" key="6">
    <source>
        <dbReference type="ARBA" id="ARBA00023004"/>
    </source>
</evidence>
<keyword evidence="8 12" id="KW-0798">TonB box</keyword>
<dbReference type="Proteomes" id="UP000622580">
    <property type="component" value="Unassembled WGS sequence"/>
</dbReference>
<keyword evidence="17" id="KW-0675">Receptor</keyword>
<feature type="compositionally biased region" description="Polar residues" evidence="13">
    <location>
        <begin position="593"/>
        <end position="608"/>
    </location>
</feature>
<evidence type="ECO:0000256" key="7">
    <source>
        <dbReference type="ARBA" id="ARBA00023065"/>
    </source>
</evidence>
<comment type="similarity">
    <text evidence="11 12">Belongs to the TonB-dependent receptor family.</text>
</comment>
<evidence type="ECO:0000256" key="11">
    <source>
        <dbReference type="PROSITE-ProRule" id="PRU01360"/>
    </source>
</evidence>
<dbReference type="InterPro" id="IPR012910">
    <property type="entry name" value="Plug_dom"/>
</dbReference>
<evidence type="ECO:0000256" key="2">
    <source>
        <dbReference type="ARBA" id="ARBA00022448"/>
    </source>
</evidence>
<dbReference type="InterPro" id="IPR000531">
    <property type="entry name" value="Beta-barrel_TonB"/>
</dbReference>
<keyword evidence="10 11" id="KW-0998">Cell outer membrane</keyword>
<dbReference type="Pfam" id="PF00593">
    <property type="entry name" value="TonB_dep_Rec_b-barrel"/>
    <property type="match status" value="1"/>
</dbReference>
<evidence type="ECO:0000259" key="16">
    <source>
        <dbReference type="Pfam" id="PF07715"/>
    </source>
</evidence>
<dbReference type="PROSITE" id="PS52016">
    <property type="entry name" value="TONB_DEPENDENT_REC_3"/>
    <property type="match status" value="1"/>
</dbReference>
<feature type="region of interest" description="Disordered" evidence="13">
    <location>
        <begin position="593"/>
        <end position="621"/>
    </location>
</feature>
<gene>
    <name evidence="17" type="ORF">JKL49_03200</name>
</gene>
<dbReference type="GO" id="GO:0006826">
    <property type="term" value="P:iron ion transport"/>
    <property type="evidence" value="ECO:0007669"/>
    <property type="project" value="UniProtKB-KW"/>
</dbReference>
<feature type="signal peptide" evidence="14">
    <location>
        <begin position="1"/>
        <end position="23"/>
    </location>
</feature>
<evidence type="ECO:0000256" key="3">
    <source>
        <dbReference type="ARBA" id="ARBA00022452"/>
    </source>
</evidence>
<evidence type="ECO:0000256" key="12">
    <source>
        <dbReference type="RuleBase" id="RU003357"/>
    </source>
</evidence>
<dbReference type="RefSeq" id="WP_215338269.1">
    <property type="nucleotide sequence ID" value="NZ_JAGSGD010000001.1"/>
</dbReference>
<keyword evidence="18" id="KW-1185">Reference proteome</keyword>
<name>A0A941CX94_9CAUL</name>
<dbReference type="InterPro" id="IPR039426">
    <property type="entry name" value="TonB-dep_rcpt-like"/>
</dbReference>
<feature type="domain" description="TonB-dependent receptor plug" evidence="16">
    <location>
        <begin position="47"/>
        <end position="158"/>
    </location>
</feature>
<dbReference type="EMBL" id="JAGSGD010000001">
    <property type="protein sequence ID" value="MBR7618385.1"/>
    <property type="molecule type" value="Genomic_DNA"/>
</dbReference>
<evidence type="ECO:0000259" key="15">
    <source>
        <dbReference type="Pfam" id="PF00593"/>
    </source>
</evidence>
<dbReference type="Gene3D" id="2.170.130.10">
    <property type="entry name" value="TonB-dependent receptor, plug domain"/>
    <property type="match status" value="1"/>
</dbReference>
<dbReference type="InterPro" id="IPR037066">
    <property type="entry name" value="Plug_dom_sf"/>
</dbReference>
<keyword evidence="5 11" id="KW-0812">Transmembrane</keyword>
<dbReference type="AlphaFoldDB" id="A0A941CX94"/>
<dbReference type="PANTHER" id="PTHR32552">
    <property type="entry name" value="FERRICHROME IRON RECEPTOR-RELATED"/>
    <property type="match status" value="1"/>
</dbReference>
<evidence type="ECO:0000256" key="1">
    <source>
        <dbReference type="ARBA" id="ARBA00004571"/>
    </source>
</evidence>
<keyword evidence="6" id="KW-0408">Iron</keyword>
<comment type="caution">
    <text evidence="17">The sequence shown here is derived from an EMBL/GenBank/DDBJ whole genome shotgun (WGS) entry which is preliminary data.</text>
</comment>
<dbReference type="PANTHER" id="PTHR32552:SF81">
    <property type="entry name" value="TONB-DEPENDENT OUTER MEMBRANE RECEPTOR"/>
    <property type="match status" value="1"/>
</dbReference>
<comment type="subcellular location">
    <subcellularLocation>
        <location evidence="1 11">Cell outer membrane</location>
        <topology evidence="1 11">Multi-pass membrane protein</topology>
    </subcellularLocation>
</comment>
<protein>
    <submittedName>
        <fullName evidence="17">TonB-dependent receptor</fullName>
    </submittedName>
</protein>